<reference evidence="2 3" key="1">
    <citation type="submission" date="2024-01" db="EMBL/GenBank/DDBJ databases">
        <title>Genome assemblies of Stephania.</title>
        <authorList>
            <person name="Yang L."/>
        </authorList>
    </citation>
    <scope>NUCLEOTIDE SEQUENCE [LARGE SCALE GENOMIC DNA]</scope>
    <source>
        <strain evidence="2">YNDBR</strain>
        <tissue evidence="2">Leaf</tissue>
    </source>
</reference>
<accession>A0AAP0L1E7</accession>
<evidence type="ECO:0000313" key="3">
    <source>
        <dbReference type="Proteomes" id="UP001420932"/>
    </source>
</evidence>
<gene>
    <name evidence="2" type="ORF">Syun_007125</name>
</gene>
<evidence type="ECO:0000256" key="1">
    <source>
        <dbReference type="SAM" id="MobiDB-lite"/>
    </source>
</evidence>
<protein>
    <submittedName>
        <fullName evidence="2">Uncharacterized protein</fullName>
    </submittedName>
</protein>
<proteinExistence type="predicted"/>
<sequence length="167" mass="17894">MVSNAEMNNGDQRRGCTGNGGRGPSQERTRRPAANTVISNKYGDQPARGDGCRASGEEQRLAASTIQAAEVEGPANDEGFQRSDEQLRPAAAAAQAAVAKGNVDGDGFRGSSNSRRRLRRRRGQTAPPPTDATKTLSDGRWCSDLWVSERDFSSGGKGRRKLTVGRF</sequence>
<dbReference type="AlphaFoldDB" id="A0AAP0L1E7"/>
<keyword evidence="3" id="KW-1185">Reference proteome</keyword>
<feature type="compositionally biased region" description="Basic residues" evidence="1">
    <location>
        <begin position="114"/>
        <end position="123"/>
    </location>
</feature>
<evidence type="ECO:0000313" key="2">
    <source>
        <dbReference type="EMBL" id="KAK9160784.1"/>
    </source>
</evidence>
<feature type="compositionally biased region" description="Polar residues" evidence="1">
    <location>
        <begin position="1"/>
        <end position="10"/>
    </location>
</feature>
<feature type="compositionally biased region" description="Low complexity" evidence="1">
    <location>
        <begin position="90"/>
        <end position="99"/>
    </location>
</feature>
<feature type="region of interest" description="Disordered" evidence="1">
    <location>
        <begin position="1"/>
        <end position="137"/>
    </location>
</feature>
<organism evidence="2 3">
    <name type="scientific">Stephania yunnanensis</name>
    <dbReference type="NCBI Taxonomy" id="152371"/>
    <lineage>
        <taxon>Eukaryota</taxon>
        <taxon>Viridiplantae</taxon>
        <taxon>Streptophyta</taxon>
        <taxon>Embryophyta</taxon>
        <taxon>Tracheophyta</taxon>
        <taxon>Spermatophyta</taxon>
        <taxon>Magnoliopsida</taxon>
        <taxon>Ranunculales</taxon>
        <taxon>Menispermaceae</taxon>
        <taxon>Menispermoideae</taxon>
        <taxon>Cissampelideae</taxon>
        <taxon>Stephania</taxon>
    </lineage>
</organism>
<dbReference type="EMBL" id="JBBNAF010000003">
    <property type="protein sequence ID" value="KAK9160784.1"/>
    <property type="molecule type" value="Genomic_DNA"/>
</dbReference>
<comment type="caution">
    <text evidence="2">The sequence shown here is derived from an EMBL/GenBank/DDBJ whole genome shotgun (WGS) entry which is preliminary data.</text>
</comment>
<name>A0AAP0L1E7_9MAGN</name>
<dbReference type="Proteomes" id="UP001420932">
    <property type="component" value="Unassembled WGS sequence"/>
</dbReference>